<evidence type="ECO:0000313" key="1">
    <source>
        <dbReference type="EMBL" id="MVT69848.1"/>
    </source>
</evidence>
<protein>
    <submittedName>
        <fullName evidence="1">Uncharacterized protein</fullName>
    </submittedName>
</protein>
<dbReference type="RefSeq" id="WP_157348017.1">
    <property type="nucleotide sequence ID" value="NZ_WQNF01000035.1"/>
</dbReference>
<keyword evidence="2" id="KW-1185">Reference proteome</keyword>
<dbReference type="Proteomes" id="UP000436468">
    <property type="component" value="Unassembled WGS sequence"/>
</dbReference>
<dbReference type="AlphaFoldDB" id="A0A844SS85"/>
<organism evidence="1 2">
    <name type="scientific">Bradyrhizobium pachyrhizi</name>
    <dbReference type="NCBI Taxonomy" id="280333"/>
    <lineage>
        <taxon>Bacteria</taxon>
        <taxon>Pseudomonadati</taxon>
        <taxon>Pseudomonadota</taxon>
        <taxon>Alphaproteobacteria</taxon>
        <taxon>Hyphomicrobiales</taxon>
        <taxon>Nitrobacteraceae</taxon>
        <taxon>Bradyrhizobium</taxon>
    </lineage>
</organism>
<comment type="caution">
    <text evidence="1">The sequence shown here is derived from an EMBL/GenBank/DDBJ whole genome shotgun (WGS) entry which is preliminary data.</text>
</comment>
<reference evidence="1 2" key="1">
    <citation type="submission" date="2019-12" db="EMBL/GenBank/DDBJ databases">
        <title>Draft genome sequences Bradyrhizobium cajani AMBPC1010, Bradyrhizobium pachyrhizi AMBPC1040 and Bradyrhizobium yuanmingense ALSPC3051, three plant growth promoting strains isolated from nodules of Cajanus cajan L. in Dominican Republic.</title>
        <authorList>
            <person name="Flores-Felix J.D."/>
            <person name="Araujo J."/>
            <person name="Diaz-Alcantara C."/>
            <person name="Gonzalez-Andres F."/>
            <person name="Velazquez E."/>
        </authorList>
    </citation>
    <scope>NUCLEOTIDE SEQUENCE [LARGE SCALE GENOMIC DNA]</scope>
    <source>
        <strain evidence="1 2">1040</strain>
    </source>
</reference>
<name>A0A844SS85_9BRAD</name>
<dbReference type="EMBL" id="WQNF01000035">
    <property type="protein sequence ID" value="MVT69848.1"/>
    <property type="molecule type" value="Genomic_DNA"/>
</dbReference>
<sequence>MSKIQQTISRAIGGTVSVASIRDPADGSVRFTVIYQSRALYWQTRHRFQEVEHAEAGALALGDFLGAEVRL</sequence>
<accession>A0A844SS85</accession>
<proteinExistence type="predicted"/>
<evidence type="ECO:0000313" key="2">
    <source>
        <dbReference type="Proteomes" id="UP000436468"/>
    </source>
</evidence>
<gene>
    <name evidence="1" type="ORF">GPL21_32705</name>
</gene>